<dbReference type="InterPro" id="IPR045865">
    <property type="entry name" value="ACT-like_dom_sf"/>
</dbReference>
<dbReference type="InterPro" id="IPR018449">
    <property type="entry name" value="NIL_domain"/>
</dbReference>
<dbReference type="InterPro" id="IPR041701">
    <property type="entry name" value="MetN_ABC"/>
</dbReference>
<dbReference type="InterPro" id="IPR027417">
    <property type="entry name" value="P-loop_NTPase"/>
</dbReference>
<keyword evidence="4 9" id="KW-0067">ATP-binding</keyword>
<accession>A0A9D1K8M0</accession>
<dbReference type="PANTHER" id="PTHR43166:SF30">
    <property type="entry name" value="METHIONINE IMPORT ATP-BINDING PROTEIN METN"/>
    <property type="match status" value="1"/>
</dbReference>
<dbReference type="Pfam" id="PF09383">
    <property type="entry name" value="NIL"/>
    <property type="match status" value="1"/>
</dbReference>
<dbReference type="InterPro" id="IPR050086">
    <property type="entry name" value="MetN_ABC_transporter-like"/>
</dbReference>
<dbReference type="GO" id="GO:0006865">
    <property type="term" value="P:amino acid transport"/>
    <property type="evidence" value="ECO:0007669"/>
    <property type="project" value="UniProtKB-KW"/>
</dbReference>
<name>A0A9D1K8M0_9FIRM</name>
<dbReference type="GO" id="GO:0098796">
    <property type="term" value="C:membrane protein complex"/>
    <property type="evidence" value="ECO:0007669"/>
    <property type="project" value="UniProtKB-ARBA"/>
</dbReference>
<dbReference type="EMBL" id="DVJS01000219">
    <property type="protein sequence ID" value="HIS98068.1"/>
    <property type="molecule type" value="Genomic_DNA"/>
</dbReference>
<evidence type="ECO:0000256" key="5">
    <source>
        <dbReference type="ARBA" id="ARBA00022967"/>
    </source>
</evidence>
<dbReference type="PROSITE" id="PS50893">
    <property type="entry name" value="ABC_TRANSPORTER_2"/>
    <property type="match status" value="1"/>
</dbReference>
<protein>
    <submittedName>
        <fullName evidence="9">ATP-binding cassette domain-containing protein</fullName>
    </submittedName>
</protein>
<dbReference type="PROSITE" id="PS00211">
    <property type="entry name" value="ABC_TRANSPORTER_1"/>
    <property type="match status" value="1"/>
</dbReference>
<dbReference type="InterPro" id="IPR003593">
    <property type="entry name" value="AAA+_ATPase"/>
</dbReference>
<reference evidence="9" key="1">
    <citation type="submission" date="2020-10" db="EMBL/GenBank/DDBJ databases">
        <authorList>
            <person name="Gilroy R."/>
        </authorList>
    </citation>
    <scope>NUCLEOTIDE SEQUENCE</scope>
    <source>
        <strain evidence="9">ChiHecec3B27-6122</strain>
    </source>
</reference>
<keyword evidence="5" id="KW-1278">Translocase</keyword>
<proteinExistence type="predicted"/>
<dbReference type="Pfam" id="PF00005">
    <property type="entry name" value="ABC_tran"/>
    <property type="match status" value="1"/>
</dbReference>
<dbReference type="PANTHER" id="PTHR43166">
    <property type="entry name" value="AMINO ACID IMPORT ATP-BINDING PROTEIN"/>
    <property type="match status" value="1"/>
</dbReference>
<dbReference type="GO" id="GO:0016887">
    <property type="term" value="F:ATP hydrolysis activity"/>
    <property type="evidence" value="ECO:0007669"/>
    <property type="project" value="InterPro"/>
</dbReference>
<evidence type="ECO:0000256" key="4">
    <source>
        <dbReference type="ARBA" id="ARBA00022840"/>
    </source>
</evidence>
<organism evidence="9 10">
    <name type="scientific">Candidatus Scatomorpha pullistercoris</name>
    <dbReference type="NCBI Taxonomy" id="2840929"/>
    <lineage>
        <taxon>Bacteria</taxon>
        <taxon>Bacillati</taxon>
        <taxon>Bacillota</taxon>
        <taxon>Clostridia</taxon>
        <taxon>Eubacteriales</taxon>
        <taxon>Candidatus Scatomorpha</taxon>
    </lineage>
</organism>
<keyword evidence="2" id="KW-1003">Cell membrane</keyword>
<dbReference type="InterPro" id="IPR003439">
    <property type="entry name" value="ABC_transporter-like_ATP-bd"/>
</dbReference>
<dbReference type="GO" id="GO:0022857">
    <property type="term" value="F:transmembrane transporter activity"/>
    <property type="evidence" value="ECO:0007669"/>
    <property type="project" value="UniProtKB-ARBA"/>
</dbReference>
<evidence type="ECO:0000313" key="10">
    <source>
        <dbReference type="Proteomes" id="UP000886876"/>
    </source>
</evidence>
<dbReference type="SUPFAM" id="SSF55021">
    <property type="entry name" value="ACT-like"/>
    <property type="match status" value="1"/>
</dbReference>
<dbReference type="AlphaFoldDB" id="A0A9D1K8M0"/>
<evidence type="ECO:0000259" key="8">
    <source>
        <dbReference type="PROSITE" id="PS50893"/>
    </source>
</evidence>
<dbReference type="Gene3D" id="3.30.70.260">
    <property type="match status" value="1"/>
</dbReference>
<dbReference type="SUPFAM" id="SSF52540">
    <property type="entry name" value="P-loop containing nucleoside triphosphate hydrolases"/>
    <property type="match status" value="1"/>
</dbReference>
<evidence type="ECO:0000313" key="9">
    <source>
        <dbReference type="EMBL" id="HIS98068.1"/>
    </source>
</evidence>
<dbReference type="GO" id="GO:0005524">
    <property type="term" value="F:ATP binding"/>
    <property type="evidence" value="ECO:0007669"/>
    <property type="project" value="UniProtKB-KW"/>
</dbReference>
<evidence type="ECO:0000256" key="3">
    <source>
        <dbReference type="ARBA" id="ARBA00022741"/>
    </source>
</evidence>
<comment type="caution">
    <text evidence="9">The sequence shown here is derived from an EMBL/GenBank/DDBJ whole genome shotgun (WGS) entry which is preliminary data.</text>
</comment>
<dbReference type="SMART" id="SM00930">
    <property type="entry name" value="NIL"/>
    <property type="match status" value="1"/>
</dbReference>
<evidence type="ECO:0000256" key="1">
    <source>
        <dbReference type="ARBA" id="ARBA00022448"/>
    </source>
</evidence>
<keyword evidence="7" id="KW-0472">Membrane</keyword>
<reference evidence="9" key="2">
    <citation type="journal article" date="2021" name="PeerJ">
        <title>Extensive microbial diversity within the chicken gut microbiome revealed by metagenomics and culture.</title>
        <authorList>
            <person name="Gilroy R."/>
            <person name="Ravi A."/>
            <person name="Getino M."/>
            <person name="Pursley I."/>
            <person name="Horton D.L."/>
            <person name="Alikhan N.F."/>
            <person name="Baker D."/>
            <person name="Gharbi K."/>
            <person name="Hall N."/>
            <person name="Watson M."/>
            <person name="Adriaenssens E.M."/>
            <person name="Foster-Nyarko E."/>
            <person name="Jarju S."/>
            <person name="Secka A."/>
            <person name="Antonio M."/>
            <person name="Oren A."/>
            <person name="Chaudhuri R.R."/>
            <person name="La Ragione R."/>
            <person name="Hildebrand F."/>
            <person name="Pallen M.J."/>
        </authorList>
    </citation>
    <scope>NUCLEOTIDE SEQUENCE</scope>
    <source>
        <strain evidence="9">ChiHecec3B27-6122</strain>
    </source>
</reference>
<dbReference type="FunFam" id="3.40.50.300:FF:000032">
    <property type="entry name" value="Export ABC transporter ATP-binding protein"/>
    <property type="match status" value="1"/>
</dbReference>
<keyword evidence="1" id="KW-0813">Transport</keyword>
<dbReference type="Proteomes" id="UP000886876">
    <property type="component" value="Unassembled WGS sequence"/>
</dbReference>
<sequence>MLSHPGRFFYSEGYVLALIEIKNLCKTFGSGDGAVHALEDVSLDIEQGEVFGIIGLSGAGKSTLVRCINLLERPTSGSVIVDGADMTALSEKELRAARREIGMIFQSFNLLMQRNALANVRFPLDLAGVPRKEANKRAKELLELVGLGDRLSAYPAQLSGGQKQRVAIARALATDPKVLLCDEATSALDPTTTESILELLRDLNRSLGVTVVVITHEMRVIERICSRVAIIADSRIAELGEVQEVFLHPQTEAAKKLVLPSRAGKLEGFTEDRENRAVDECRGSLIRLAFDGETTDRPIIADMILSLGAPVSIVYADTRSIEGRLYGHTVLQLPSDPAVADKMRRWLEGQHISFTEED</sequence>
<keyword evidence="6" id="KW-0029">Amino-acid transport</keyword>
<feature type="domain" description="ABC transporter" evidence="8">
    <location>
        <begin position="19"/>
        <end position="258"/>
    </location>
</feature>
<evidence type="ECO:0000256" key="2">
    <source>
        <dbReference type="ARBA" id="ARBA00022475"/>
    </source>
</evidence>
<dbReference type="InterPro" id="IPR017871">
    <property type="entry name" value="ABC_transporter-like_CS"/>
</dbReference>
<dbReference type="SMART" id="SM00382">
    <property type="entry name" value="AAA"/>
    <property type="match status" value="1"/>
</dbReference>
<dbReference type="CDD" id="cd03258">
    <property type="entry name" value="ABC_MetN_methionine_transporter"/>
    <property type="match status" value="1"/>
</dbReference>
<keyword evidence="3" id="KW-0547">Nucleotide-binding</keyword>
<dbReference type="Gene3D" id="3.40.50.300">
    <property type="entry name" value="P-loop containing nucleotide triphosphate hydrolases"/>
    <property type="match status" value="1"/>
</dbReference>
<evidence type="ECO:0000256" key="6">
    <source>
        <dbReference type="ARBA" id="ARBA00022970"/>
    </source>
</evidence>
<evidence type="ECO:0000256" key="7">
    <source>
        <dbReference type="ARBA" id="ARBA00023136"/>
    </source>
</evidence>
<gene>
    <name evidence="9" type="ORF">IAD42_08840</name>
</gene>